<organism evidence="3 4">
    <name type="scientific">Octadecabacter dasysiphoniae</name>
    <dbReference type="NCBI Taxonomy" id="2909341"/>
    <lineage>
        <taxon>Bacteria</taxon>
        <taxon>Pseudomonadati</taxon>
        <taxon>Pseudomonadota</taxon>
        <taxon>Alphaproteobacteria</taxon>
        <taxon>Rhodobacterales</taxon>
        <taxon>Roseobacteraceae</taxon>
        <taxon>Octadecabacter</taxon>
    </lineage>
</organism>
<dbReference type="HAMAP" id="MF_00795">
    <property type="entry name" value="CutC"/>
    <property type="match status" value="1"/>
</dbReference>
<dbReference type="Pfam" id="PF03932">
    <property type="entry name" value="CutC"/>
    <property type="match status" value="1"/>
</dbReference>
<dbReference type="SUPFAM" id="SSF110395">
    <property type="entry name" value="CutC-like"/>
    <property type="match status" value="1"/>
</dbReference>
<dbReference type="PANTHER" id="PTHR12598:SF0">
    <property type="entry name" value="COPPER HOMEOSTASIS PROTEIN CUTC HOMOLOG"/>
    <property type="match status" value="1"/>
</dbReference>
<comment type="caution">
    <text evidence="2">Once thought to be involved in copper homeostasis, experiments in E.coli have shown this is not the case.</text>
</comment>
<dbReference type="InterPro" id="IPR036822">
    <property type="entry name" value="CutC-like_dom_sf"/>
</dbReference>
<dbReference type="Gene3D" id="3.20.20.380">
    <property type="entry name" value="Copper homeostasis (CutC) domain"/>
    <property type="match status" value="1"/>
</dbReference>
<name>A0ABS9CTU4_9RHOB</name>
<sequence>MPRNNPYTLEICVENPDTLTACAATADRVELCSALDIGGLTPSIGLMEQSKASGVETHVLIRPHGGDFTMSPTELATAVADIRAAKAMELKGVVIGAERAGALDRRALDAMVHAADGMDITLHRVIDVLDDPVAAIEVAIEYAMVRILTSGAAMSAAHGIAGLKRLHTSAAGRIDIMAGAGINSGNIRTIMDQTAITSFHASCSAKARLDQRYVQFGFGDATRTFDPHEMARLAQVLKS</sequence>
<evidence type="ECO:0000256" key="1">
    <source>
        <dbReference type="ARBA" id="ARBA00007768"/>
    </source>
</evidence>
<accession>A0ABS9CTU4</accession>
<evidence type="ECO:0000256" key="2">
    <source>
        <dbReference type="HAMAP-Rule" id="MF_00795"/>
    </source>
</evidence>
<evidence type="ECO:0000313" key="4">
    <source>
        <dbReference type="Proteomes" id="UP001200557"/>
    </source>
</evidence>
<keyword evidence="2" id="KW-0963">Cytoplasm</keyword>
<protein>
    <recommendedName>
        <fullName evidence="2">PF03932 family protein CutC</fullName>
    </recommendedName>
</protein>
<reference evidence="3 4" key="1">
    <citation type="submission" date="2022-01" db="EMBL/GenBank/DDBJ databases">
        <title>Octadecabacter sp. nov., isolated from a marine alga.</title>
        <authorList>
            <person name="Jin M.S."/>
            <person name="Kim H.M."/>
            <person name="Han D.M."/>
            <person name="Jung J.J."/>
            <person name="Jeon C.O."/>
        </authorList>
    </citation>
    <scope>NUCLEOTIDE SEQUENCE [LARGE SCALE GENOMIC DNA]</scope>
    <source>
        <strain evidence="3 4">G9-8</strain>
    </source>
</reference>
<keyword evidence="4" id="KW-1185">Reference proteome</keyword>
<dbReference type="EMBL" id="JAKGAQ010000001">
    <property type="protein sequence ID" value="MCF2870657.1"/>
    <property type="molecule type" value="Genomic_DNA"/>
</dbReference>
<comment type="similarity">
    <text evidence="1 2">Belongs to the CutC family.</text>
</comment>
<dbReference type="PANTHER" id="PTHR12598">
    <property type="entry name" value="COPPER HOMEOSTASIS PROTEIN CUTC"/>
    <property type="match status" value="1"/>
</dbReference>
<comment type="caution">
    <text evidence="3">The sequence shown here is derived from an EMBL/GenBank/DDBJ whole genome shotgun (WGS) entry which is preliminary data.</text>
</comment>
<dbReference type="Proteomes" id="UP001200557">
    <property type="component" value="Unassembled WGS sequence"/>
</dbReference>
<comment type="subcellular location">
    <subcellularLocation>
        <location evidence="2">Cytoplasm</location>
    </subcellularLocation>
</comment>
<gene>
    <name evidence="2" type="primary">cutC</name>
    <name evidence="3" type="ORF">L0664_06230</name>
</gene>
<proteinExistence type="inferred from homology"/>
<dbReference type="InterPro" id="IPR005627">
    <property type="entry name" value="CutC-like"/>
</dbReference>
<evidence type="ECO:0000313" key="3">
    <source>
        <dbReference type="EMBL" id="MCF2870657.1"/>
    </source>
</evidence>
<dbReference type="RefSeq" id="WP_235224754.1">
    <property type="nucleotide sequence ID" value="NZ_JAKGAQ010000001.1"/>
</dbReference>